<keyword evidence="2" id="KW-1185">Reference proteome</keyword>
<evidence type="ECO:0000313" key="1">
    <source>
        <dbReference type="EMBL" id="MCB2378278.1"/>
    </source>
</evidence>
<gene>
    <name evidence="1" type="ORF">LGH70_11830</name>
</gene>
<reference evidence="1" key="1">
    <citation type="submission" date="2021-10" db="EMBL/GenBank/DDBJ databases">
        <authorList>
            <person name="Dean J.D."/>
            <person name="Kim M.K."/>
            <person name="Newey C.N."/>
            <person name="Stoker T.S."/>
            <person name="Thompson D.W."/>
            <person name="Grose J.H."/>
        </authorList>
    </citation>
    <scope>NUCLEOTIDE SEQUENCE</scope>
    <source>
        <strain evidence="1">BT635</strain>
    </source>
</reference>
<comment type="caution">
    <text evidence="1">The sequence shown here is derived from an EMBL/GenBank/DDBJ whole genome shotgun (WGS) entry which is preliminary data.</text>
</comment>
<organism evidence="1 2">
    <name type="scientific">Hymenobacter nitidus</name>
    <dbReference type="NCBI Taxonomy" id="2880929"/>
    <lineage>
        <taxon>Bacteria</taxon>
        <taxon>Pseudomonadati</taxon>
        <taxon>Bacteroidota</taxon>
        <taxon>Cytophagia</taxon>
        <taxon>Cytophagales</taxon>
        <taxon>Hymenobacteraceae</taxon>
        <taxon>Hymenobacter</taxon>
    </lineage>
</organism>
<dbReference type="Proteomes" id="UP001165297">
    <property type="component" value="Unassembled WGS sequence"/>
</dbReference>
<accession>A0ABS8ACZ9</accession>
<evidence type="ECO:0008006" key="3">
    <source>
        <dbReference type="Google" id="ProtNLM"/>
    </source>
</evidence>
<dbReference type="EMBL" id="JAJADQ010000005">
    <property type="protein sequence ID" value="MCB2378278.1"/>
    <property type="molecule type" value="Genomic_DNA"/>
</dbReference>
<name>A0ABS8ACZ9_9BACT</name>
<dbReference type="InterPro" id="IPR012340">
    <property type="entry name" value="NA-bd_OB-fold"/>
</dbReference>
<proteinExistence type="predicted"/>
<evidence type="ECO:0000313" key="2">
    <source>
        <dbReference type="Proteomes" id="UP001165297"/>
    </source>
</evidence>
<protein>
    <recommendedName>
        <fullName evidence="3">S1 motif domain-containing protein</fullName>
    </recommendedName>
</protein>
<sequence length="117" mass="13092">MTWETVDDSPFAVNPFPTREAQVAAWEQLKQQLPIGSILTGRVITRTQYGVFYDAGLVFPVLIEVYDLGTGRMTFPDDYPALNSIISGRLVWFRDFEHQLQVSSIPTTPEAASNAIV</sequence>
<dbReference type="SUPFAM" id="SSF50249">
    <property type="entry name" value="Nucleic acid-binding proteins"/>
    <property type="match status" value="1"/>
</dbReference>
<dbReference type="RefSeq" id="WP_226185822.1">
    <property type="nucleotide sequence ID" value="NZ_JAJADQ010000005.1"/>
</dbReference>